<dbReference type="GO" id="GO:0006357">
    <property type="term" value="P:regulation of transcription by RNA polymerase II"/>
    <property type="evidence" value="ECO:0007669"/>
    <property type="project" value="TreeGrafter"/>
</dbReference>
<dbReference type="PROSITE" id="PS51031">
    <property type="entry name" value="BESS"/>
    <property type="match status" value="1"/>
</dbReference>
<dbReference type="GO" id="GO:0003677">
    <property type="term" value="F:DNA binding"/>
    <property type="evidence" value="ECO:0007669"/>
    <property type="project" value="InterPro"/>
</dbReference>
<name>A0A5E4M5Y2_9HEMI</name>
<dbReference type="GO" id="GO:0005634">
    <property type="term" value="C:nucleus"/>
    <property type="evidence" value="ECO:0007669"/>
    <property type="project" value="UniProtKB-SubCell"/>
</dbReference>
<comment type="subcellular location">
    <subcellularLocation>
        <location evidence="1">Nucleus</location>
    </subcellularLocation>
</comment>
<evidence type="ECO:0000313" key="5">
    <source>
        <dbReference type="EMBL" id="VVC24773.1"/>
    </source>
</evidence>
<feature type="region of interest" description="Disordered" evidence="2">
    <location>
        <begin position="219"/>
        <end position="246"/>
    </location>
</feature>
<evidence type="ECO:0000313" key="6">
    <source>
        <dbReference type="Proteomes" id="UP000325440"/>
    </source>
</evidence>
<dbReference type="AlphaFoldDB" id="A0A5E4M5Y2"/>
<dbReference type="InterPro" id="IPR039353">
    <property type="entry name" value="TF_Adf1"/>
</dbReference>
<dbReference type="InterPro" id="IPR006578">
    <property type="entry name" value="MADF-dom"/>
</dbReference>
<evidence type="ECO:0000256" key="1">
    <source>
        <dbReference type="PROSITE-ProRule" id="PRU00371"/>
    </source>
</evidence>
<dbReference type="InterPro" id="IPR004210">
    <property type="entry name" value="BESS_motif"/>
</dbReference>
<evidence type="ECO:0000256" key="2">
    <source>
        <dbReference type="SAM" id="MobiDB-lite"/>
    </source>
</evidence>
<accession>A0A5E4M5Y2</accession>
<dbReference type="EMBL" id="CABPRJ010000005">
    <property type="protein sequence ID" value="VVC24773.1"/>
    <property type="molecule type" value="Genomic_DNA"/>
</dbReference>
<keyword evidence="1" id="KW-0539">Nucleus</keyword>
<evidence type="ECO:0000259" key="3">
    <source>
        <dbReference type="PROSITE" id="PS51029"/>
    </source>
</evidence>
<reference evidence="5 6" key="1">
    <citation type="submission" date="2019-08" db="EMBL/GenBank/DDBJ databases">
        <authorList>
            <person name="Alioto T."/>
            <person name="Alioto T."/>
            <person name="Gomez Garrido J."/>
        </authorList>
    </citation>
    <scope>NUCLEOTIDE SEQUENCE [LARGE SCALE GENOMIC DNA]</scope>
</reference>
<dbReference type="Proteomes" id="UP000325440">
    <property type="component" value="Unassembled WGS sequence"/>
</dbReference>
<dbReference type="PANTHER" id="PTHR12243">
    <property type="entry name" value="MADF DOMAIN TRANSCRIPTION FACTOR"/>
    <property type="match status" value="1"/>
</dbReference>
<protein>
    <submittedName>
        <fullName evidence="5">BESS motif,MADF domain</fullName>
    </submittedName>
</protein>
<dbReference type="Pfam" id="PF02944">
    <property type="entry name" value="BESS"/>
    <property type="match status" value="1"/>
</dbReference>
<feature type="domain" description="MADF" evidence="3">
    <location>
        <begin position="11"/>
        <end position="98"/>
    </location>
</feature>
<keyword evidence="6" id="KW-1185">Reference proteome</keyword>
<organism evidence="5 6">
    <name type="scientific">Cinara cedri</name>
    <dbReference type="NCBI Taxonomy" id="506608"/>
    <lineage>
        <taxon>Eukaryota</taxon>
        <taxon>Metazoa</taxon>
        <taxon>Ecdysozoa</taxon>
        <taxon>Arthropoda</taxon>
        <taxon>Hexapoda</taxon>
        <taxon>Insecta</taxon>
        <taxon>Pterygota</taxon>
        <taxon>Neoptera</taxon>
        <taxon>Paraneoptera</taxon>
        <taxon>Hemiptera</taxon>
        <taxon>Sternorrhyncha</taxon>
        <taxon>Aphidomorpha</taxon>
        <taxon>Aphidoidea</taxon>
        <taxon>Aphididae</taxon>
        <taxon>Lachninae</taxon>
        <taxon>Cinara</taxon>
    </lineage>
</organism>
<gene>
    <name evidence="5" type="ORF">CINCED_3A012973</name>
</gene>
<proteinExistence type="predicted"/>
<dbReference type="PROSITE" id="PS51029">
    <property type="entry name" value="MADF"/>
    <property type="match status" value="1"/>
</dbReference>
<dbReference type="PANTHER" id="PTHR12243:SF67">
    <property type="entry name" value="COREPRESSOR OF PANGOLIN, ISOFORM A-RELATED"/>
    <property type="match status" value="1"/>
</dbReference>
<sequence length="282" mass="32132">MSGKYTSEASRLIAEVHQRLELWDRQHPDHHNRTILDRRWESVAATLGITDKAARGKWKNLKDHFRKEYKRCMAMAGDQDGSRWPYFHSMMFIRDQISHTATVAANPLYLSGGFQYPPGIYPEVQIGGDGDGSDEDNCNNPLNCLNIEYDNQNTVQAMNSNEYSNYYQDENISDDKHFLLSLLPIFSTLSPDKKLKARIAIETSLLNIAYPDLNDKSARLQDNQNGDDGIAVQKSTAKAEKRKRTPAEDVVVVDEKLVRLKNKRNTGNTKNIVDNIKKQINC</sequence>
<dbReference type="GO" id="GO:0005667">
    <property type="term" value="C:transcription regulator complex"/>
    <property type="evidence" value="ECO:0007669"/>
    <property type="project" value="TreeGrafter"/>
</dbReference>
<dbReference type="OrthoDB" id="6159213at2759"/>
<feature type="domain" description="BESS" evidence="4">
    <location>
        <begin position="172"/>
        <end position="211"/>
    </location>
</feature>
<evidence type="ECO:0000259" key="4">
    <source>
        <dbReference type="PROSITE" id="PS51031"/>
    </source>
</evidence>
<dbReference type="SMART" id="SM00595">
    <property type="entry name" value="MADF"/>
    <property type="match status" value="1"/>
</dbReference>
<dbReference type="Pfam" id="PF10545">
    <property type="entry name" value="MADF_DNA_bdg"/>
    <property type="match status" value="1"/>
</dbReference>